<evidence type="ECO:0000256" key="4">
    <source>
        <dbReference type="NCBIfam" id="TIGR00655"/>
    </source>
</evidence>
<dbReference type="HAMAP" id="MF_01927">
    <property type="entry name" value="PurU"/>
    <property type="match status" value="1"/>
</dbReference>
<dbReference type="InterPro" id="IPR002376">
    <property type="entry name" value="Formyl_transf_N"/>
</dbReference>
<dbReference type="PANTHER" id="PTHR42706:SF1">
    <property type="entry name" value="FORMYLTETRAHYDROFOLATE DEFORMYLASE 2, MITOCHONDRIAL"/>
    <property type="match status" value="1"/>
</dbReference>
<dbReference type="UniPathway" id="UPA00074">
    <property type="reaction ID" value="UER00170"/>
</dbReference>
<dbReference type="InterPro" id="IPR004810">
    <property type="entry name" value="PurU"/>
</dbReference>
<keyword evidence="2 3" id="KW-0378">Hydrolase</keyword>
<dbReference type="PANTHER" id="PTHR42706">
    <property type="entry name" value="FORMYLTETRAHYDROFOLATE DEFORMYLASE"/>
    <property type="match status" value="1"/>
</dbReference>
<dbReference type="STRING" id="1176165.GCA_001584405_01914"/>
<comment type="caution">
    <text evidence="6">The sequence shown here is derived from an EMBL/GenBank/DDBJ whole genome shotgun (WGS) entry which is preliminary data.</text>
</comment>
<name>A0A2I1IJ14_9MICO</name>
<dbReference type="NCBIfam" id="NF004684">
    <property type="entry name" value="PRK06027.1"/>
    <property type="match status" value="1"/>
</dbReference>
<dbReference type="PIRSF" id="PIRSF036480">
    <property type="entry name" value="FormyFH4_hydr"/>
    <property type="match status" value="1"/>
</dbReference>
<feature type="domain" description="ACT" evidence="5">
    <location>
        <begin position="5"/>
        <end position="82"/>
    </location>
</feature>
<gene>
    <name evidence="3 6" type="primary">purU</name>
    <name evidence="6" type="ORF">CYJ40_00120</name>
</gene>
<sequence length="280" mass="31276">MERFIITVACADAPGIVHAVTEVLVHLGGNIVESQQFTSPDSGTFFLRIEVDAPCDREQLEAAMAPVKERFSMELGLHRRADRVRTLIMGSKDPRTLNEVLFDHHLGQLNIDVPLVASNHMDLKKHADFYGVDYEHVPITKDTKAEAEARLLELIEEHDIELVVLARYMQILSDGLAEKLAGRAINIHHSFLPAFKGARPYHQAHSRGVKLIGATAHYVTADLDEGPIIEQNVVRVDHTKSPDELIAIGRNVEGRTLAQAVRWHAEHRVLMDGTRTVVFS</sequence>
<keyword evidence="1 3" id="KW-0554">One-carbon metabolism</keyword>
<keyword evidence="3" id="KW-0658">Purine biosynthesis</keyword>
<dbReference type="SUPFAM" id="SSF53328">
    <property type="entry name" value="Formyltransferase"/>
    <property type="match status" value="1"/>
</dbReference>
<dbReference type="Proteomes" id="UP000242755">
    <property type="component" value="Unassembled WGS sequence"/>
</dbReference>
<dbReference type="AlphaFoldDB" id="A0A2I1IJ14"/>
<accession>A0A2I1IJ14</accession>
<dbReference type="RefSeq" id="WP_101671676.1">
    <property type="nucleotide sequence ID" value="NZ_PKGO01000001.1"/>
</dbReference>
<dbReference type="InterPro" id="IPR036477">
    <property type="entry name" value="Formyl_transf_N_sf"/>
</dbReference>
<evidence type="ECO:0000259" key="5">
    <source>
        <dbReference type="PROSITE" id="PS51671"/>
    </source>
</evidence>
<dbReference type="InterPro" id="IPR041729">
    <property type="entry name" value="Formyl-FH4-Hydrolase_C"/>
</dbReference>
<dbReference type="Gene3D" id="3.40.50.170">
    <property type="entry name" value="Formyl transferase, N-terminal domain"/>
    <property type="match status" value="1"/>
</dbReference>
<comment type="pathway">
    <text evidence="3">Purine metabolism; IMP biosynthesis via de novo pathway; formate from 10-formyl-5,6,7,8-tetrahydrofolate: step 1/1.</text>
</comment>
<reference evidence="6 7" key="1">
    <citation type="submission" date="2017-12" db="EMBL/GenBank/DDBJ databases">
        <title>Phylogenetic diversity of female urinary microbiome.</title>
        <authorList>
            <person name="Thomas-White K."/>
            <person name="Wolfe A.J."/>
        </authorList>
    </citation>
    <scope>NUCLEOTIDE SEQUENCE [LARGE SCALE GENOMIC DNA]</scope>
    <source>
        <strain evidence="6 7">UMB0426</strain>
    </source>
</reference>
<feature type="active site" evidence="3">
    <location>
        <position position="224"/>
    </location>
</feature>
<evidence type="ECO:0000256" key="3">
    <source>
        <dbReference type="HAMAP-Rule" id="MF_01927"/>
    </source>
</evidence>
<evidence type="ECO:0000256" key="2">
    <source>
        <dbReference type="ARBA" id="ARBA00022801"/>
    </source>
</evidence>
<dbReference type="InterPro" id="IPR044074">
    <property type="entry name" value="PurU_ACT"/>
</dbReference>
<protein>
    <recommendedName>
        <fullName evidence="3 4">Formyltetrahydrofolate deformylase</fullName>
        <ecNumber evidence="3 4">3.5.1.10</ecNumber>
    </recommendedName>
    <alternativeName>
        <fullName evidence="3">Formyl-FH(4) hydrolase</fullName>
    </alternativeName>
</protein>
<dbReference type="GO" id="GO:0008864">
    <property type="term" value="F:formyltetrahydrofolate deformylase activity"/>
    <property type="evidence" value="ECO:0007669"/>
    <property type="project" value="UniProtKB-UniRule"/>
</dbReference>
<dbReference type="CDD" id="cd04875">
    <property type="entry name" value="ACT_F4HF-DF"/>
    <property type="match status" value="1"/>
</dbReference>
<dbReference type="Pfam" id="PF01842">
    <property type="entry name" value="ACT"/>
    <property type="match status" value="1"/>
</dbReference>
<comment type="catalytic activity">
    <reaction evidence="3">
        <text>(6R)-10-formyltetrahydrofolate + H2O = (6S)-5,6,7,8-tetrahydrofolate + formate + H(+)</text>
        <dbReference type="Rhea" id="RHEA:19833"/>
        <dbReference type="ChEBI" id="CHEBI:15377"/>
        <dbReference type="ChEBI" id="CHEBI:15378"/>
        <dbReference type="ChEBI" id="CHEBI:15740"/>
        <dbReference type="ChEBI" id="CHEBI:57453"/>
        <dbReference type="ChEBI" id="CHEBI:195366"/>
        <dbReference type="EC" id="3.5.1.10"/>
    </reaction>
</comment>
<comment type="function">
    <text evidence="3">Catalyzes the hydrolysis of 10-formyltetrahydrofolate (formyl-FH4) to formate and tetrahydrofolate (FH4).</text>
</comment>
<dbReference type="NCBIfam" id="TIGR00655">
    <property type="entry name" value="PurU"/>
    <property type="match status" value="1"/>
</dbReference>
<dbReference type="InterPro" id="IPR002912">
    <property type="entry name" value="ACT_dom"/>
</dbReference>
<dbReference type="Gene3D" id="3.30.70.260">
    <property type="match status" value="1"/>
</dbReference>
<proteinExistence type="inferred from homology"/>
<comment type="similarity">
    <text evidence="3">Belongs to the PurU family.</text>
</comment>
<dbReference type="PRINTS" id="PR01575">
    <property type="entry name" value="FFH4HYDRLASE"/>
</dbReference>
<dbReference type="PROSITE" id="PS51671">
    <property type="entry name" value="ACT"/>
    <property type="match status" value="1"/>
</dbReference>
<dbReference type="Pfam" id="PF00551">
    <property type="entry name" value="Formyl_trans_N"/>
    <property type="match status" value="1"/>
</dbReference>
<evidence type="ECO:0000313" key="6">
    <source>
        <dbReference type="EMBL" id="PKY71125.1"/>
    </source>
</evidence>
<dbReference type="GO" id="GO:0006189">
    <property type="term" value="P:'de novo' IMP biosynthetic process"/>
    <property type="evidence" value="ECO:0007669"/>
    <property type="project" value="UniProtKB-UniRule"/>
</dbReference>
<dbReference type="GO" id="GO:0006730">
    <property type="term" value="P:one-carbon metabolic process"/>
    <property type="evidence" value="ECO:0007669"/>
    <property type="project" value="UniProtKB-KW"/>
</dbReference>
<dbReference type="SUPFAM" id="SSF55021">
    <property type="entry name" value="ACT-like"/>
    <property type="match status" value="1"/>
</dbReference>
<evidence type="ECO:0000313" key="7">
    <source>
        <dbReference type="Proteomes" id="UP000242755"/>
    </source>
</evidence>
<evidence type="ECO:0000256" key="1">
    <source>
        <dbReference type="ARBA" id="ARBA00022563"/>
    </source>
</evidence>
<dbReference type="EMBL" id="PKGO01000001">
    <property type="protein sequence ID" value="PKY71125.1"/>
    <property type="molecule type" value="Genomic_DNA"/>
</dbReference>
<organism evidence="6 7">
    <name type="scientific">Brevibacterium ravenspurgense</name>
    <dbReference type="NCBI Taxonomy" id="479117"/>
    <lineage>
        <taxon>Bacteria</taxon>
        <taxon>Bacillati</taxon>
        <taxon>Actinomycetota</taxon>
        <taxon>Actinomycetes</taxon>
        <taxon>Micrococcales</taxon>
        <taxon>Brevibacteriaceae</taxon>
        <taxon>Brevibacterium</taxon>
    </lineage>
</organism>
<dbReference type="EC" id="3.5.1.10" evidence="3 4"/>
<dbReference type="CDD" id="cd08648">
    <property type="entry name" value="FMT_core_Formyl-FH4-Hydrolase_C"/>
    <property type="match status" value="1"/>
</dbReference>
<dbReference type="InterPro" id="IPR045865">
    <property type="entry name" value="ACT-like_dom_sf"/>
</dbReference>